<organism evidence="1 2">
    <name type="scientific">Marinobacterium aestuariivivens</name>
    <dbReference type="NCBI Taxonomy" id="1698799"/>
    <lineage>
        <taxon>Bacteria</taxon>
        <taxon>Pseudomonadati</taxon>
        <taxon>Pseudomonadota</taxon>
        <taxon>Gammaproteobacteria</taxon>
        <taxon>Oceanospirillales</taxon>
        <taxon>Oceanospirillaceae</taxon>
        <taxon>Marinobacterium</taxon>
    </lineage>
</organism>
<protein>
    <submittedName>
        <fullName evidence="1">Uncharacterized protein</fullName>
    </submittedName>
</protein>
<dbReference type="InterPro" id="IPR016039">
    <property type="entry name" value="Thiolase-like"/>
</dbReference>
<dbReference type="EMBL" id="JBHSWE010000001">
    <property type="protein sequence ID" value="MFC6673840.1"/>
    <property type="molecule type" value="Genomic_DNA"/>
</dbReference>
<proteinExistence type="predicted"/>
<gene>
    <name evidence="1" type="ORF">ACFQDL_29945</name>
</gene>
<sequence>MPDERWHRPLTSLFRGVDCANPLVDFSGRLLVCSESLARRLEVPAQQCIDIPGVGLARLDGDGPDYLQQIAGYDHLRQAYRDGCEQAGIDFAAHFRAGEALLEAYTCYPVVPMAFLLASGLVDLLDEIPAFLARHSITITGGMNLARGAWNNPALNALISMHHRLLEGPERMGLVHGNGGLGYRRWRCWPGPLPERCPGGGDSGYS</sequence>
<accession>A0ABW2A8X8</accession>
<name>A0ABW2A8X8_9GAMM</name>
<dbReference type="Proteomes" id="UP001596422">
    <property type="component" value="Unassembled WGS sequence"/>
</dbReference>
<evidence type="ECO:0000313" key="1">
    <source>
        <dbReference type="EMBL" id="MFC6673840.1"/>
    </source>
</evidence>
<evidence type="ECO:0000313" key="2">
    <source>
        <dbReference type="Proteomes" id="UP001596422"/>
    </source>
</evidence>
<dbReference type="RefSeq" id="WP_379912551.1">
    <property type="nucleotide sequence ID" value="NZ_JBHSWE010000001.1"/>
</dbReference>
<keyword evidence="2" id="KW-1185">Reference proteome</keyword>
<reference evidence="2" key="1">
    <citation type="journal article" date="2019" name="Int. J. Syst. Evol. Microbiol.">
        <title>The Global Catalogue of Microorganisms (GCM) 10K type strain sequencing project: providing services to taxonomists for standard genome sequencing and annotation.</title>
        <authorList>
            <consortium name="The Broad Institute Genomics Platform"/>
            <consortium name="The Broad Institute Genome Sequencing Center for Infectious Disease"/>
            <person name="Wu L."/>
            <person name="Ma J."/>
        </authorList>
    </citation>
    <scope>NUCLEOTIDE SEQUENCE [LARGE SCALE GENOMIC DNA]</scope>
    <source>
        <strain evidence="2">NBRC 111756</strain>
    </source>
</reference>
<comment type="caution">
    <text evidence="1">The sequence shown here is derived from an EMBL/GenBank/DDBJ whole genome shotgun (WGS) entry which is preliminary data.</text>
</comment>
<dbReference type="Gene3D" id="3.40.47.10">
    <property type="match status" value="1"/>
</dbReference>